<name>A0A382FPH4_9ZZZZ</name>
<keyword evidence="1" id="KW-0472">Membrane</keyword>
<reference evidence="2" key="1">
    <citation type="submission" date="2018-05" db="EMBL/GenBank/DDBJ databases">
        <authorList>
            <person name="Lanie J.A."/>
            <person name="Ng W.-L."/>
            <person name="Kazmierczak K.M."/>
            <person name="Andrzejewski T.M."/>
            <person name="Davidsen T.M."/>
            <person name="Wayne K.J."/>
            <person name="Tettelin H."/>
            <person name="Glass J.I."/>
            <person name="Rusch D."/>
            <person name="Podicherti R."/>
            <person name="Tsui H.-C.T."/>
            <person name="Winkler M.E."/>
        </authorList>
    </citation>
    <scope>NUCLEOTIDE SEQUENCE</scope>
</reference>
<evidence type="ECO:0008006" key="3">
    <source>
        <dbReference type="Google" id="ProtNLM"/>
    </source>
</evidence>
<keyword evidence="1" id="KW-1133">Transmembrane helix</keyword>
<sequence>GDRMMAAVIGVIALAFGAHITRARLDGLEATAYLVPGHFHGWAGLLGLLFMITLWRMGRKTSDLKSRGKSFARSKEFHGRISDVMMMLVVIHAFLGFLYLLKIL</sequence>
<proteinExistence type="predicted"/>
<accession>A0A382FPH4</accession>
<organism evidence="2">
    <name type="scientific">marine metagenome</name>
    <dbReference type="NCBI Taxonomy" id="408172"/>
    <lineage>
        <taxon>unclassified sequences</taxon>
        <taxon>metagenomes</taxon>
        <taxon>ecological metagenomes</taxon>
    </lineage>
</organism>
<dbReference type="AlphaFoldDB" id="A0A382FPH4"/>
<dbReference type="EMBL" id="UINC01050936">
    <property type="protein sequence ID" value="SVB64495.1"/>
    <property type="molecule type" value="Genomic_DNA"/>
</dbReference>
<keyword evidence="1" id="KW-0812">Transmembrane</keyword>
<protein>
    <recommendedName>
        <fullName evidence="3">Cytochrome b561 domain-containing protein</fullName>
    </recommendedName>
</protein>
<feature type="transmembrane region" description="Helical" evidence="1">
    <location>
        <begin position="79"/>
        <end position="101"/>
    </location>
</feature>
<feature type="non-terminal residue" evidence="2">
    <location>
        <position position="1"/>
    </location>
</feature>
<gene>
    <name evidence="2" type="ORF">METZ01_LOCUS217349</name>
</gene>
<feature type="transmembrane region" description="Helical" evidence="1">
    <location>
        <begin position="39"/>
        <end position="58"/>
    </location>
</feature>
<evidence type="ECO:0000313" key="2">
    <source>
        <dbReference type="EMBL" id="SVB64495.1"/>
    </source>
</evidence>
<evidence type="ECO:0000256" key="1">
    <source>
        <dbReference type="SAM" id="Phobius"/>
    </source>
</evidence>